<sequence length="129" mass="14884">MSFCTDVVHLLATLNMSLQGKNKFINNLVQDIFGFQNKLKLFQRNLRINNLNHFPYLKIIEDCLVGIATRFHCEDYVHKLECLSTESKDRFKDLKLLKPLIAFLENPFIINVIENGCPISKPILMVSAT</sequence>
<keyword evidence="2" id="KW-1185">Reference proteome</keyword>
<dbReference type="EMBL" id="CABPRJ010000018">
    <property type="protein sequence ID" value="VVC25713.1"/>
    <property type="molecule type" value="Genomic_DNA"/>
</dbReference>
<dbReference type="PANTHER" id="PTHR45913">
    <property type="entry name" value="EPM2A-INTERACTING PROTEIN 1"/>
    <property type="match status" value="1"/>
</dbReference>
<organism evidence="1 2">
    <name type="scientific">Cinara cedri</name>
    <dbReference type="NCBI Taxonomy" id="506608"/>
    <lineage>
        <taxon>Eukaryota</taxon>
        <taxon>Metazoa</taxon>
        <taxon>Ecdysozoa</taxon>
        <taxon>Arthropoda</taxon>
        <taxon>Hexapoda</taxon>
        <taxon>Insecta</taxon>
        <taxon>Pterygota</taxon>
        <taxon>Neoptera</taxon>
        <taxon>Paraneoptera</taxon>
        <taxon>Hemiptera</taxon>
        <taxon>Sternorrhyncha</taxon>
        <taxon>Aphidomorpha</taxon>
        <taxon>Aphidoidea</taxon>
        <taxon>Aphididae</taxon>
        <taxon>Lachninae</taxon>
        <taxon>Cinara</taxon>
    </lineage>
</organism>
<dbReference type="OrthoDB" id="6606621at2759"/>
<proteinExistence type="predicted"/>
<evidence type="ECO:0000313" key="2">
    <source>
        <dbReference type="Proteomes" id="UP000325440"/>
    </source>
</evidence>
<dbReference type="PANTHER" id="PTHR45913:SF5">
    <property type="entry name" value="GENERAL TRANSCRIPTION FACTOR II-I REPEAT DOMAIN-CONTAINING PROTEIN 2A-LIKE PROTEIN"/>
    <property type="match status" value="1"/>
</dbReference>
<gene>
    <name evidence="1" type="ORF">CINCED_3A011323</name>
</gene>
<protein>
    <submittedName>
        <fullName evidence="1">Uncharacterized protein</fullName>
    </submittedName>
</protein>
<reference evidence="1 2" key="1">
    <citation type="submission" date="2019-08" db="EMBL/GenBank/DDBJ databases">
        <authorList>
            <person name="Alioto T."/>
            <person name="Alioto T."/>
            <person name="Gomez Garrido J."/>
        </authorList>
    </citation>
    <scope>NUCLEOTIDE SEQUENCE [LARGE SCALE GENOMIC DNA]</scope>
</reference>
<dbReference type="Proteomes" id="UP000325440">
    <property type="component" value="Unassembled WGS sequence"/>
</dbReference>
<accession>A0A5E4M4V2</accession>
<evidence type="ECO:0000313" key="1">
    <source>
        <dbReference type="EMBL" id="VVC25713.1"/>
    </source>
</evidence>
<name>A0A5E4M4V2_9HEMI</name>
<dbReference type="AlphaFoldDB" id="A0A5E4M4V2"/>